<dbReference type="RefSeq" id="XP_022673289.1">
    <property type="nucleotide sequence ID" value="XM_022817554.1"/>
</dbReference>
<keyword evidence="6 12" id="KW-1133">Transmembrane helix</keyword>
<dbReference type="RefSeq" id="XP_022673288.1">
    <property type="nucleotide sequence ID" value="XM_022817553.1"/>
</dbReference>
<keyword evidence="10" id="KW-0739">Sodium transport</keyword>
<evidence type="ECO:0000256" key="4">
    <source>
        <dbReference type="ARBA" id="ARBA00022475"/>
    </source>
</evidence>
<feature type="transmembrane region" description="Helical" evidence="12">
    <location>
        <begin position="6"/>
        <end position="31"/>
    </location>
</feature>
<dbReference type="InterPro" id="IPR038377">
    <property type="entry name" value="Na/Glc_symporter_sf"/>
</dbReference>
<feature type="transmembrane region" description="Helical" evidence="12">
    <location>
        <begin position="52"/>
        <end position="71"/>
    </location>
</feature>
<dbReference type="GeneID" id="111255511"/>
<feature type="transmembrane region" description="Helical" evidence="12">
    <location>
        <begin position="203"/>
        <end position="225"/>
    </location>
</feature>
<evidence type="ECO:0008006" key="15">
    <source>
        <dbReference type="Google" id="ProtNLM"/>
    </source>
</evidence>
<evidence type="ECO:0000256" key="10">
    <source>
        <dbReference type="ARBA" id="ARBA00023201"/>
    </source>
</evidence>
<evidence type="ECO:0000256" key="7">
    <source>
        <dbReference type="ARBA" id="ARBA00023053"/>
    </source>
</evidence>
<dbReference type="EnsemblMetazoa" id="XM_022817554">
    <property type="protein sequence ID" value="XP_022673289"/>
    <property type="gene ID" value="LOC111255511"/>
</dbReference>
<evidence type="ECO:0000256" key="12">
    <source>
        <dbReference type="SAM" id="Phobius"/>
    </source>
</evidence>
<comment type="similarity">
    <text evidence="2 11">Belongs to the sodium:solute symporter (SSF) (TC 2.A.21) family.</text>
</comment>
<feature type="transmembrane region" description="Helical" evidence="12">
    <location>
        <begin position="164"/>
        <end position="182"/>
    </location>
</feature>
<evidence type="ECO:0000256" key="11">
    <source>
        <dbReference type="RuleBase" id="RU362091"/>
    </source>
</evidence>
<feature type="transmembrane region" description="Helical" evidence="12">
    <location>
        <begin position="83"/>
        <end position="102"/>
    </location>
</feature>
<dbReference type="PROSITE" id="PS50283">
    <property type="entry name" value="NA_SOLUT_SYMP_3"/>
    <property type="match status" value="1"/>
</dbReference>
<dbReference type="Pfam" id="PF00474">
    <property type="entry name" value="SSF"/>
    <property type="match status" value="1"/>
</dbReference>
<keyword evidence="5 12" id="KW-0812">Transmembrane</keyword>
<proteinExistence type="inferred from homology"/>
<dbReference type="Proteomes" id="UP000594260">
    <property type="component" value="Unplaced"/>
</dbReference>
<evidence type="ECO:0000256" key="5">
    <source>
        <dbReference type="ARBA" id="ARBA00022692"/>
    </source>
</evidence>
<evidence type="ECO:0000313" key="14">
    <source>
        <dbReference type="Proteomes" id="UP000594260"/>
    </source>
</evidence>
<dbReference type="NCBIfam" id="TIGR00813">
    <property type="entry name" value="sss"/>
    <property type="match status" value="1"/>
</dbReference>
<feature type="transmembrane region" description="Helical" evidence="12">
    <location>
        <begin position="307"/>
        <end position="327"/>
    </location>
</feature>
<sequence length="558" mass="61590">MYRFGTQYMLIILSYFIVIPSAAYLYMPVFYRLELTSAHEYLERRFSKTCRMLATLIFSIQMIVYMAIVLYAPSLALSQVTGISVWTSVLSIGTVCTFYTSIGGIKAVIWTDAFQIGIMYASIMAVVIKGSTDLGGMDNVIKTAAIHDRITFFNFNPDPTDRHTVWGLIIGCNFTWLSIYGTSQAMVQRYLTLSSEEKARRAIWLNLPGLVFLLFVCSLAGLVMFAKYHSCDPLQAKRIVATDQLLPLFVMDTLGFFPGLPGFFVSGIFSGALSTVSSSVNSLATVALEDVVKGYLERELSDQMATWVTKAFAIFFGVLAIALVYVAQQLGNVLQAALATFGILGGPILGVFTLGIFIPQANKHGAVVGLLISLALTFWIGIGNFIYKPPVSPAPISVAGCPTWINATLPTQLSSSATAKEIVWFYRISYVWYSMIATLLVIVVGLPVSVCTGCTIPKQVDDRLISPLYNQFIKTFVPFERYKEKLLTSQGKEGGDDMKMVPVNKSLNVSMSGTLNAVFDHRLENMDFTLRRNNSESSRLKYANTNNYADCGHISSHM</sequence>
<keyword evidence="3" id="KW-0813">Transport</keyword>
<evidence type="ECO:0000256" key="3">
    <source>
        <dbReference type="ARBA" id="ARBA00022448"/>
    </source>
</evidence>
<evidence type="ECO:0000313" key="13">
    <source>
        <dbReference type="EnsemblMetazoa" id="XP_022673288"/>
    </source>
</evidence>
<dbReference type="InterPro" id="IPR001734">
    <property type="entry name" value="Na/solute_symporter"/>
</dbReference>
<evidence type="ECO:0000256" key="8">
    <source>
        <dbReference type="ARBA" id="ARBA00023065"/>
    </source>
</evidence>
<dbReference type="Gene3D" id="1.20.1730.10">
    <property type="entry name" value="Sodium/glucose cotransporter"/>
    <property type="match status" value="1"/>
</dbReference>
<keyword evidence="8" id="KW-0406">Ion transport</keyword>
<evidence type="ECO:0000256" key="6">
    <source>
        <dbReference type="ARBA" id="ARBA00022989"/>
    </source>
</evidence>
<feature type="transmembrane region" description="Helical" evidence="12">
    <location>
        <begin position="245"/>
        <end position="269"/>
    </location>
</feature>
<dbReference type="AlphaFoldDB" id="A0A7M7KX28"/>
<feature type="transmembrane region" description="Helical" evidence="12">
    <location>
        <begin position="109"/>
        <end position="128"/>
    </location>
</feature>
<feature type="transmembrane region" description="Helical" evidence="12">
    <location>
        <begin position="365"/>
        <end position="387"/>
    </location>
</feature>
<organism evidence="13 14">
    <name type="scientific">Varroa destructor</name>
    <name type="common">Honeybee mite</name>
    <dbReference type="NCBI Taxonomy" id="109461"/>
    <lineage>
        <taxon>Eukaryota</taxon>
        <taxon>Metazoa</taxon>
        <taxon>Ecdysozoa</taxon>
        <taxon>Arthropoda</taxon>
        <taxon>Chelicerata</taxon>
        <taxon>Arachnida</taxon>
        <taxon>Acari</taxon>
        <taxon>Parasitiformes</taxon>
        <taxon>Mesostigmata</taxon>
        <taxon>Gamasina</taxon>
        <taxon>Dermanyssoidea</taxon>
        <taxon>Varroidae</taxon>
        <taxon>Varroa</taxon>
    </lineage>
</organism>
<evidence type="ECO:0000256" key="9">
    <source>
        <dbReference type="ARBA" id="ARBA00023136"/>
    </source>
</evidence>
<feature type="transmembrane region" description="Helical" evidence="12">
    <location>
        <begin position="430"/>
        <end position="456"/>
    </location>
</feature>
<reference evidence="13" key="1">
    <citation type="submission" date="2021-01" db="UniProtKB">
        <authorList>
            <consortium name="EnsemblMetazoa"/>
        </authorList>
    </citation>
    <scope>IDENTIFICATION</scope>
</reference>
<feature type="transmembrane region" description="Helical" evidence="12">
    <location>
        <begin position="333"/>
        <end position="358"/>
    </location>
</feature>
<protein>
    <recommendedName>
        <fullName evidence="15">Sodium-dependent multivitamin transporter</fullName>
    </recommendedName>
</protein>
<keyword evidence="9 12" id="KW-0472">Membrane</keyword>
<evidence type="ECO:0000256" key="2">
    <source>
        <dbReference type="ARBA" id="ARBA00006434"/>
    </source>
</evidence>
<dbReference type="PANTHER" id="PTHR42985:SF40">
    <property type="entry name" value="LD47995P-RELATED"/>
    <property type="match status" value="1"/>
</dbReference>
<dbReference type="GO" id="GO:0005886">
    <property type="term" value="C:plasma membrane"/>
    <property type="evidence" value="ECO:0007669"/>
    <property type="project" value="UniProtKB-SubCell"/>
</dbReference>
<dbReference type="GO" id="GO:0006814">
    <property type="term" value="P:sodium ion transport"/>
    <property type="evidence" value="ECO:0007669"/>
    <property type="project" value="UniProtKB-KW"/>
</dbReference>
<comment type="subcellular location">
    <subcellularLocation>
        <location evidence="1">Cell membrane</location>
        <topology evidence="1">Multi-pass membrane protein</topology>
    </subcellularLocation>
</comment>
<evidence type="ECO:0000256" key="1">
    <source>
        <dbReference type="ARBA" id="ARBA00004651"/>
    </source>
</evidence>
<name>A0A7M7KX28_VARDE</name>
<keyword evidence="4" id="KW-1003">Cell membrane</keyword>
<dbReference type="PANTHER" id="PTHR42985">
    <property type="entry name" value="SODIUM-COUPLED MONOCARBOXYLATE TRANSPORTER"/>
    <property type="match status" value="1"/>
</dbReference>
<dbReference type="GO" id="GO:0015293">
    <property type="term" value="F:symporter activity"/>
    <property type="evidence" value="ECO:0007669"/>
    <property type="project" value="TreeGrafter"/>
</dbReference>
<keyword evidence="7" id="KW-0915">Sodium</keyword>
<accession>A0A7M7KX28</accession>
<keyword evidence="14" id="KW-1185">Reference proteome</keyword>
<dbReference type="EnsemblMetazoa" id="XM_022817553">
    <property type="protein sequence ID" value="XP_022673288"/>
    <property type="gene ID" value="LOC111255511"/>
</dbReference>
<dbReference type="InterPro" id="IPR051163">
    <property type="entry name" value="Sodium:Solute_Symporter_SSF"/>
</dbReference>
<dbReference type="CDD" id="cd11492">
    <property type="entry name" value="SLC5sbd_NIS-SMVT"/>
    <property type="match status" value="1"/>
</dbReference>